<name>A0A4Y2GL46_ARAVE</name>
<proteinExistence type="predicted"/>
<dbReference type="OrthoDB" id="2425841at2759"/>
<organism evidence="1 2">
    <name type="scientific">Araneus ventricosus</name>
    <name type="common">Orbweaver spider</name>
    <name type="synonym">Epeira ventricosa</name>
    <dbReference type="NCBI Taxonomy" id="182803"/>
    <lineage>
        <taxon>Eukaryota</taxon>
        <taxon>Metazoa</taxon>
        <taxon>Ecdysozoa</taxon>
        <taxon>Arthropoda</taxon>
        <taxon>Chelicerata</taxon>
        <taxon>Arachnida</taxon>
        <taxon>Araneae</taxon>
        <taxon>Araneomorphae</taxon>
        <taxon>Entelegynae</taxon>
        <taxon>Araneoidea</taxon>
        <taxon>Araneidae</taxon>
        <taxon>Araneus</taxon>
    </lineage>
</organism>
<sequence>MDYRVMTAIQGNRAFREIESRSKLKFLCHNKRSDKKVHPLFKTRLYRNGGSYDVVTFREYMGGCKVNICQASSLCVLSGPFTSNPNWNFWNTGRKKQSSVLKTDGNCSTWTPNWNFWDTGRKKPSSVLKTDGNWHSGLGKLEIERNKNPTPHAPIPIRGLERGQRFAKAGFFVSNENSASKEDEDDIPIEELNKMWIKLREKEEINDNVLIDDFLSRDSEAETSETLTELDILDSAKKKKIQQ</sequence>
<accession>A0A4Y2GL46</accession>
<keyword evidence="2" id="KW-1185">Reference proteome</keyword>
<protein>
    <submittedName>
        <fullName evidence="1">Uncharacterized protein</fullName>
    </submittedName>
</protein>
<comment type="caution">
    <text evidence="1">The sequence shown here is derived from an EMBL/GenBank/DDBJ whole genome shotgun (WGS) entry which is preliminary data.</text>
</comment>
<dbReference type="AlphaFoldDB" id="A0A4Y2GL46"/>
<reference evidence="1 2" key="1">
    <citation type="journal article" date="2019" name="Sci. Rep.">
        <title>Orb-weaving spider Araneus ventricosus genome elucidates the spidroin gene catalogue.</title>
        <authorList>
            <person name="Kono N."/>
            <person name="Nakamura H."/>
            <person name="Ohtoshi R."/>
            <person name="Moran D.A.P."/>
            <person name="Shinohara A."/>
            <person name="Yoshida Y."/>
            <person name="Fujiwara M."/>
            <person name="Mori M."/>
            <person name="Tomita M."/>
            <person name="Arakawa K."/>
        </authorList>
    </citation>
    <scope>NUCLEOTIDE SEQUENCE [LARGE SCALE GENOMIC DNA]</scope>
</reference>
<dbReference type="Proteomes" id="UP000499080">
    <property type="component" value="Unassembled WGS sequence"/>
</dbReference>
<gene>
    <name evidence="1" type="ORF">AVEN_27333_1</name>
</gene>
<evidence type="ECO:0000313" key="2">
    <source>
        <dbReference type="Proteomes" id="UP000499080"/>
    </source>
</evidence>
<dbReference type="EMBL" id="BGPR01001418">
    <property type="protein sequence ID" value="GBM53425.1"/>
    <property type="molecule type" value="Genomic_DNA"/>
</dbReference>
<evidence type="ECO:0000313" key="1">
    <source>
        <dbReference type="EMBL" id="GBM53425.1"/>
    </source>
</evidence>